<dbReference type="AlphaFoldDB" id="A0A0F9STD3"/>
<name>A0A0F9STD3_9ZZZZ</name>
<proteinExistence type="predicted"/>
<protein>
    <submittedName>
        <fullName evidence="1">Uncharacterized protein</fullName>
    </submittedName>
</protein>
<accession>A0A0F9STD3</accession>
<gene>
    <name evidence="1" type="ORF">LCGC14_0735310</name>
</gene>
<reference evidence="1" key="1">
    <citation type="journal article" date="2015" name="Nature">
        <title>Complex archaea that bridge the gap between prokaryotes and eukaryotes.</title>
        <authorList>
            <person name="Spang A."/>
            <person name="Saw J.H."/>
            <person name="Jorgensen S.L."/>
            <person name="Zaremba-Niedzwiedzka K."/>
            <person name="Martijn J."/>
            <person name="Lind A.E."/>
            <person name="van Eijk R."/>
            <person name="Schleper C."/>
            <person name="Guy L."/>
            <person name="Ettema T.J."/>
        </authorList>
    </citation>
    <scope>NUCLEOTIDE SEQUENCE</scope>
</reference>
<comment type="caution">
    <text evidence="1">The sequence shown here is derived from an EMBL/GenBank/DDBJ whole genome shotgun (WGS) entry which is preliminary data.</text>
</comment>
<sequence length="44" mass="5390">MIRFSYDAPRQVDSFLYWLFFTWGLDSTGWRGFRILGLVIEYHE</sequence>
<evidence type="ECO:0000313" key="1">
    <source>
        <dbReference type="EMBL" id="KKN40251.1"/>
    </source>
</evidence>
<organism evidence="1">
    <name type="scientific">marine sediment metagenome</name>
    <dbReference type="NCBI Taxonomy" id="412755"/>
    <lineage>
        <taxon>unclassified sequences</taxon>
        <taxon>metagenomes</taxon>
        <taxon>ecological metagenomes</taxon>
    </lineage>
</organism>
<dbReference type="EMBL" id="LAZR01001715">
    <property type="protein sequence ID" value="KKN40251.1"/>
    <property type="molecule type" value="Genomic_DNA"/>
</dbReference>